<organism evidence="1 2">
    <name type="scientific">uncultured phage cr123_1</name>
    <dbReference type="NCBI Taxonomy" id="2986401"/>
    <lineage>
        <taxon>Viruses</taxon>
        <taxon>Duplodnaviria</taxon>
        <taxon>Heunggongvirae</taxon>
        <taxon>Uroviricota</taxon>
        <taxon>Caudoviricetes</taxon>
        <taxon>Crassvirales</taxon>
        <taxon>Intestiviridae</taxon>
        <taxon>Crudevirinae</taxon>
        <taxon>Delmidovirus</taxon>
        <taxon>Delmidovirus copri</taxon>
    </lineage>
</organism>
<sequence>MKVIIIILQAILNLVRKRRDLIANRSKIPPEYRDDVVVWYSPKKQRLTNYDVIESYAEDFTYWTINNTSITSAQKKIVIPAGTELEYVIAYRGFNASTDGFDIKYTGNAVITYRYNKEDGTVGTIAIDKSGIYHLPASVRAQKNFGFYCNPQTVTEEATIEQLPTSILKDFSGNGLDVYMYGFQGKLNSGVGIYAVDFTTYQGYQYAEPEFAQLTKDSNKCNKDYNGLIKDVESFNVKVDGVINETIIYYYRNEEGIEKQFIIKKDGVYTVPKCYMTGTTGFRTGFTINNPNENTDITITQIPDYPNSLCYAGKQYCKAYGLPIFDDYTIIARRTWFDKDGVFANKGIGNDITNTAFVFENKANNKTVIRTASFGGWNNVNIPNEGISYQTKNKYNNADITYSIGIDKSEEFAIGGYNSNNDGNFEGCHDDIIIFKRSLAINEINDITEAIFNETIIEE</sequence>
<accession>A0AAE7RTT5</accession>
<name>A0AAE7RTT5_9CAUD</name>
<dbReference type="RefSeq" id="YP_010358826.1">
    <property type="nucleotide sequence ID" value="NC_062766.1"/>
</dbReference>
<protein>
    <submittedName>
        <fullName evidence="1">Uncharacterized protein</fullName>
    </submittedName>
</protein>
<reference evidence="1 2" key="1">
    <citation type="submission" date="2021-04" db="EMBL/GenBank/DDBJ databases">
        <authorList>
            <person name="Shkoporov A.N."/>
            <person name="Stockdale S.R."/>
            <person name="Guerin E."/>
            <person name="Ross R.P."/>
            <person name="Hill C."/>
        </authorList>
    </citation>
    <scope>NUCLEOTIDE SEQUENCE [LARGE SCALE GENOMIC DNA]</scope>
    <source>
        <strain evidence="2">cr123_1</strain>
    </source>
</reference>
<dbReference type="EMBL" id="MZ130476">
    <property type="protein sequence ID" value="QWM89254.1"/>
    <property type="molecule type" value="Genomic_DNA"/>
</dbReference>
<evidence type="ECO:0000313" key="2">
    <source>
        <dbReference type="Proteomes" id="UP000827429"/>
    </source>
</evidence>
<dbReference type="Proteomes" id="UP000827429">
    <property type="component" value="Segment"/>
</dbReference>
<proteinExistence type="predicted"/>
<evidence type="ECO:0000313" key="1">
    <source>
        <dbReference type="EMBL" id="QWM89254.1"/>
    </source>
</evidence>
<keyword evidence="2" id="KW-1185">Reference proteome</keyword>
<dbReference type="KEGG" id="vg:75691315"/>
<dbReference type="GeneID" id="75691315"/>
<gene>
    <name evidence="1" type="primary">gp_15355</name>
</gene>